<dbReference type="PANTHER" id="PTHR43861:SF5">
    <property type="entry name" value="BLL5978 PROTEIN"/>
    <property type="match status" value="1"/>
</dbReference>
<feature type="non-terminal residue" evidence="2">
    <location>
        <position position="209"/>
    </location>
</feature>
<protein>
    <recommendedName>
        <fullName evidence="1">Methyltransferase putative zinc binding domain-containing protein</fullName>
    </recommendedName>
</protein>
<dbReference type="SUPFAM" id="SSF53335">
    <property type="entry name" value="S-adenosyl-L-methionine-dependent methyltransferases"/>
    <property type="match status" value="1"/>
</dbReference>
<dbReference type="Pfam" id="PF08421">
    <property type="entry name" value="Methyltransf_13"/>
    <property type="match status" value="1"/>
</dbReference>
<dbReference type="AlphaFoldDB" id="A0A382X5U1"/>
<reference evidence="2" key="1">
    <citation type="submission" date="2018-05" db="EMBL/GenBank/DDBJ databases">
        <authorList>
            <person name="Lanie J.A."/>
            <person name="Ng W.-L."/>
            <person name="Kazmierczak K.M."/>
            <person name="Andrzejewski T.M."/>
            <person name="Davidsen T.M."/>
            <person name="Wayne K.J."/>
            <person name="Tettelin H."/>
            <person name="Glass J.I."/>
            <person name="Rusch D."/>
            <person name="Podicherti R."/>
            <person name="Tsui H.-C.T."/>
            <person name="Winkler M.E."/>
        </authorList>
    </citation>
    <scope>NUCLEOTIDE SEQUENCE</scope>
</reference>
<accession>A0A382X5U1</accession>
<dbReference type="InterPro" id="IPR029063">
    <property type="entry name" value="SAM-dependent_MTases_sf"/>
</dbReference>
<evidence type="ECO:0000259" key="1">
    <source>
        <dbReference type="Pfam" id="PF08421"/>
    </source>
</evidence>
<proteinExistence type="predicted"/>
<name>A0A382X5U1_9ZZZZ</name>
<dbReference type="Gene3D" id="3.40.50.150">
    <property type="entry name" value="Vaccinia Virus protein VP39"/>
    <property type="match status" value="1"/>
</dbReference>
<feature type="non-terminal residue" evidence="2">
    <location>
        <position position="1"/>
    </location>
</feature>
<organism evidence="2">
    <name type="scientific">marine metagenome</name>
    <dbReference type="NCBI Taxonomy" id="408172"/>
    <lineage>
        <taxon>unclassified sequences</taxon>
        <taxon>metagenomes</taxon>
        <taxon>ecological metagenomes</taxon>
    </lineage>
</organism>
<dbReference type="PANTHER" id="PTHR43861">
    <property type="entry name" value="TRANS-ACONITATE 2-METHYLTRANSFERASE-RELATED"/>
    <property type="match status" value="1"/>
</dbReference>
<feature type="domain" description="Methyltransferase putative zinc binding" evidence="1">
    <location>
        <begin position="3"/>
        <end position="64"/>
    </location>
</feature>
<dbReference type="Pfam" id="PF13489">
    <property type="entry name" value="Methyltransf_23"/>
    <property type="match status" value="1"/>
</dbReference>
<dbReference type="CDD" id="cd02440">
    <property type="entry name" value="AdoMet_MTases"/>
    <property type="match status" value="1"/>
</dbReference>
<dbReference type="EMBL" id="UINC01165061">
    <property type="protein sequence ID" value="SVD66239.1"/>
    <property type="molecule type" value="Genomic_DNA"/>
</dbReference>
<sequence length="209" mass="24147">MRCKVCNNNKTQDVLNLKKQPLANKYPKNKLEIKKEYKFNLKVCFCEKCKSAQIKKIIDRKLMYTDYYYLSSVNKSLVDHFNKLAKKLKNSNFVLDIGSNDGILLAPLKKLGIKAIGVDPSVNVGKIANKKGLKTIIDFFNVKVIEKITKEYSKPDTIIASSVITHLEKPTEFAKNIKKILKDNGILILEIEYLLNFIKNLEFERFYFD</sequence>
<dbReference type="InterPro" id="IPR013630">
    <property type="entry name" value="Methyltransf_Zn-bd_dom_put"/>
</dbReference>
<evidence type="ECO:0000313" key="2">
    <source>
        <dbReference type="EMBL" id="SVD66239.1"/>
    </source>
</evidence>
<dbReference type="InterPro" id="IPR038576">
    <property type="entry name" value="Methyltransf_Zn-bd_dom_put_sf"/>
</dbReference>
<dbReference type="Gene3D" id="6.20.50.110">
    <property type="entry name" value="Methyltransferase, zinc-binding domain"/>
    <property type="match status" value="1"/>
</dbReference>
<gene>
    <name evidence="2" type="ORF">METZ01_LOCUS419093</name>
</gene>